<dbReference type="AlphaFoldDB" id="A0A7M5X6N5"/>
<organism evidence="2 3">
    <name type="scientific">Clytia hemisphaerica</name>
    <dbReference type="NCBI Taxonomy" id="252671"/>
    <lineage>
        <taxon>Eukaryota</taxon>
        <taxon>Metazoa</taxon>
        <taxon>Cnidaria</taxon>
        <taxon>Hydrozoa</taxon>
        <taxon>Hydroidolina</taxon>
        <taxon>Leptothecata</taxon>
        <taxon>Obeliida</taxon>
        <taxon>Clytiidae</taxon>
        <taxon>Clytia</taxon>
    </lineage>
</organism>
<reference evidence="2" key="1">
    <citation type="submission" date="2021-01" db="UniProtKB">
        <authorList>
            <consortium name="EnsemblMetazoa"/>
        </authorList>
    </citation>
    <scope>IDENTIFICATION</scope>
</reference>
<accession>A0A7M5X6N5</accession>
<dbReference type="Proteomes" id="UP000594262">
    <property type="component" value="Unplaced"/>
</dbReference>
<feature type="compositionally biased region" description="Polar residues" evidence="1">
    <location>
        <begin position="10"/>
        <end position="19"/>
    </location>
</feature>
<protein>
    <submittedName>
        <fullName evidence="2">Uncharacterized protein</fullName>
    </submittedName>
</protein>
<feature type="region of interest" description="Disordered" evidence="1">
    <location>
        <begin position="1"/>
        <end position="27"/>
    </location>
</feature>
<evidence type="ECO:0000313" key="2">
    <source>
        <dbReference type="EnsemblMetazoa" id="CLYHEMP018372.1"/>
    </source>
</evidence>
<name>A0A7M5X6N5_9CNID</name>
<evidence type="ECO:0000256" key="1">
    <source>
        <dbReference type="SAM" id="MobiDB-lite"/>
    </source>
</evidence>
<proteinExistence type="predicted"/>
<keyword evidence="3" id="KW-1185">Reference proteome</keyword>
<dbReference type="EnsemblMetazoa" id="CLYHEMT018372.1">
    <property type="protein sequence ID" value="CLYHEMP018372.1"/>
    <property type="gene ID" value="CLYHEMG018372"/>
</dbReference>
<sequence>SDDEEPIAESSPSSKQESATYPLEEGWNTGNVHKKRKVIRDIVVWDSGLGDAFKWDTERTPFWWPSNLTFGNMKSVNVASCDRILDAYRKMLIKSRINQITEMPNQPWLELKKWAIRRLKKLIWW</sequence>
<evidence type="ECO:0000313" key="3">
    <source>
        <dbReference type="Proteomes" id="UP000594262"/>
    </source>
</evidence>